<feature type="compositionally biased region" description="Basic residues" evidence="1">
    <location>
        <begin position="1"/>
        <end position="10"/>
    </location>
</feature>
<keyword evidence="3" id="KW-1185">Reference proteome</keyword>
<feature type="region of interest" description="Disordered" evidence="1">
    <location>
        <begin position="166"/>
        <end position="261"/>
    </location>
</feature>
<name>A0A292PJX3_9PEZI</name>
<gene>
    <name evidence="2" type="ORF">GSTUAT00007971001</name>
</gene>
<evidence type="ECO:0000313" key="2">
    <source>
        <dbReference type="EMBL" id="CUS07952.1"/>
    </source>
</evidence>
<feature type="compositionally biased region" description="Pro residues" evidence="1">
    <location>
        <begin position="18"/>
        <end position="28"/>
    </location>
</feature>
<sequence>MPSCSKKKFTLFKQQPHRPMPLETPPSKLPLGSPRKDPSIELGLPPSPALATSPASIANSRTSTLSQSPSNISCLSTGTFNPSLRQSNHIMDPINVLSDPHESNPLITGAPATSPTDATYKLQQLLKARTTDGVPDLSSESLDDVVSVHSTGSSLKFAKGIVSGLFRGNRGMVPDKPSYPSGEPSHCSGELSSPEQQSGNTTPAPGSSRRLFSPRGLFQKPAMTPVKGKAQDPLPFERPADTSMATDPAEEALSSDDEEGSFSVLSLVRRSREKKALVQALMNTPSPSSASVRTQIHTPLDGGEDRAPTSENERSTSPSVLTPAKPKPKNPTDSRESVIPHDDPSKNVPSDIEAAFTKKKGETESIRSCRSTFSIPARGIIGQGSTSSVLDRTPLTKETREFHSKRGRKSGVDALTSALTSPTYRRKITSLTPPDDYKLPNLPGYVSFPPYIPSSGLALLFGNGEETWKSLKRFPSFRTKKGMNVVEEILETNPGAGIEIENTAETGDSRVRTIDK</sequence>
<organism evidence="2 3">
    <name type="scientific">Tuber aestivum</name>
    <name type="common">summer truffle</name>
    <dbReference type="NCBI Taxonomy" id="59557"/>
    <lineage>
        <taxon>Eukaryota</taxon>
        <taxon>Fungi</taxon>
        <taxon>Dikarya</taxon>
        <taxon>Ascomycota</taxon>
        <taxon>Pezizomycotina</taxon>
        <taxon>Pezizomycetes</taxon>
        <taxon>Pezizales</taxon>
        <taxon>Tuberaceae</taxon>
        <taxon>Tuber</taxon>
    </lineage>
</organism>
<dbReference type="EMBL" id="LN891158">
    <property type="protein sequence ID" value="CUS07952.1"/>
    <property type="molecule type" value="Genomic_DNA"/>
</dbReference>
<feature type="compositionally biased region" description="Basic and acidic residues" evidence="1">
    <location>
        <begin position="303"/>
        <end position="314"/>
    </location>
</feature>
<feature type="compositionally biased region" description="Acidic residues" evidence="1">
    <location>
        <begin position="248"/>
        <end position="260"/>
    </location>
</feature>
<feature type="region of interest" description="Disordered" evidence="1">
    <location>
        <begin position="282"/>
        <end position="349"/>
    </location>
</feature>
<feature type="compositionally biased region" description="Polar residues" evidence="1">
    <location>
        <begin position="190"/>
        <end position="205"/>
    </location>
</feature>
<evidence type="ECO:0000313" key="3">
    <source>
        <dbReference type="Proteomes" id="UP001412239"/>
    </source>
</evidence>
<protein>
    <submittedName>
        <fullName evidence="2">Uncharacterized protein</fullName>
    </submittedName>
</protein>
<accession>A0A292PJX3</accession>
<reference evidence="2" key="1">
    <citation type="submission" date="2015-10" db="EMBL/GenBank/DDBJ databases">
        <authorList>
            <person name="Regsiter A."/>
            <person name="william w."/>
        </authorList>
    </citation>
    <scope>NUCLEOTIDE SEQUENCE</scope>
    <source>
        <strain evidence="2">Montdore</strain>
    </source>
</reference>
<feature type="compositionally biased region" description="Polar residues" evidence="1">
    <location>
        <begin position="57"/>
        <end position="70"/>
    </location>
</feature>
<dbReference type="Proteomes" id="UP001412239">
    <property type="component" value="Unassembled WGS sequence"/>
</dbReference>
<feature type="compositionally biased region" description="Polar residues" evidence="1">
    <location>
        <begin position="282"/>
        <end position="297"/>
    </location>
</feature>
<dbReference type="AlphaFoldDB" id="A0A292PJX3"/>
<feature type="region of interest" description="Disordered" evidence="1">
    <location>
        <begin position="1"/>
        <end position="70"/>
    </location>
</feature>
<evidence type="ECO:0000256" key="1">
    <source>
        <dbReference type="SAM" id="MobiDB-lite"/>
    </source>
</evidence>
<feature type="compositionally biased region" description="Basic and acidic residues" evidence="1">
    <location>
        <begin position="330"/>
        <end position="345"/>
    </location>
</feature>
<proteinExistence type="predicted"/>